<evidence type="ECO:0000259" key="1">
    <source>
        <dbReference type="Pfam" id="PF07883"/>
    </source>
</evidence>
<evidence type="ECO:0000313" key="2">
    <source>
        <dbReference type="EMBL" id="TWB87704.1"/>
    </source>
</evidence>
<dbReference type="InterPro" id="IPR014710">
    <property type="entry name" value="RmlC-like_jellyroll"/>
</dbReference>
<comment type="caution">
    <text evidence="2">The sequence shown here is derived from an EMBL/GenBank/DDBJ whole genome shotgun (WGS) entry which is preliminary data.</text>
</comment>
<dbReference type="SUPFAM" id="SSF51182">
    <property type="entry name" value="RmlC-like cupins"/>
    <property type="match status" value="1"/>
</dbReference>
<dbReference type="EMBL" id="VITY01000020">
    <property type="protein sequence ID" value="TWB87704.1"/>
    <property type="molecule type" value="Genomic_DNA"/>
</dbReference>
<dbReference type="CDD" id="cd02234">
    <property type="entry name" value="cupin_BLR7677-like"/>
    <property type="match status" value="1"/>
</dbReference>
<keyword evidence="2" id="KW-0223">Dioxygenase</keyword>
<dbReference type="InterPro" id="IPR011051">
    <property type="entry name" value="RmlC_Cupin_sf"/>
</dbReference>
<sequence length="155" mass="16156">MTPDTRIEATVTRRGFNTASPLPLILTVAATLPRAAVAATAPEGGASTRREVIKQRLPGEPQRDITLVEVTYPPGSGSPPHMHANGVMAFVVSGAIRSKVGDGPEQTFHAGDAWWEPVGAVHRVSRNASSTQAATLLAIYIAPAGAGPADLMKPM</sequence>
<dbReference type="Proteomes" id="UP000321304">
    <property type="component" value="Unassembled WGS sequence"/>
</dbReference>
<name>A0A560L005_9BRAD</name>
<dbReference type="OrthoDB" id="195923at2"/>
<dbReference type="Gene3D" id="2.60.120.10">
    <property type="entry name" value="Jelly Rolls"/>
    <property type="match status" value="1"/>
</dbReference>
<dbReference type="PANTHER" id="PTHR38599">
    <property type="entry name" value="CUPIN DOMAIN PROTEIN (AFU_ORTHOLOGUE AFUA_3G13620)"/>
    <property type="match status" value="1"/>
</dbReference>
<evidence type="ECO:0000313" key="3">
    <source>
        <dbReference type="Proteomes" id="UP000321304"/>
    </source>
</evidence>
<reference evidence="2 3" key="1">
    <citation type="submission" date="2019-06" db="EMBL/GenBank/DDBJ databases">
        <title>Genomic Encyclopedia of Type Strains, Phase IV (KMG-V): Genome sequencing to study the core and pangenomes of soil and plant-associated prokaryotes.</title>
        <authorList>
            <person name="Whitman W."/>
        </authorList>
    </citation>
    <scope>NUCLEOTIDE SEQUENCE [LARGE SCALE GENOMIC DNA]</scope>
    <source>
        <strain evidence="2 3">BR 10355</strain>
    </source>
</reference>
<dbReference type="RefSeq" id="WP_146992227.1">
    <property type="nucleotide sequence ID" value="NZ_VITY01000020.1"/>
</dbReference>
<dbReference type="PANTHER" id="PTHR38599:SF1">
    <property type="entry name" value="CUPIN DOMAIN PROTEIN (AFU_ORTHOLOGUE AFUA_3G13620)"/>
    <property type="match status" value="1"/>
</dbReference>
<keyword evidence="2" id="KW-0560">Oxidoreductase</keyword>
<keyword evidence="3" id="KW-1185">Reference proteome</keyword>
<gene>
    <name evidence="2" type="ORF">FBZ93_1202</name>
</gene>
<organism evidence="2 3">
    <name type="scientific">Bradyrhizobium macuxiense</name>
    <dbReference type="NCBI Taxonomy" id="1755647"/>
    <lineage>
        <taxon>Bacteria</taxon>
        <taxon>Pseudomonadati</taxon>
        <taxon>Pseudomonadota</taxon>
        <taxon>Alphaproteobacteria</taxon>
        <taxon>Hyphomicrobiales</taxon>
        <taxon>Nitrobacteraceae</taxon>
        <taxon>Bradyrhizobium</taxon>
    </lineage>
</organism>
<proteinExistence type="predicted"/>
<dbReference type="GO" id="GO:0051213">
    <property type="term" value="F:dioxygenase activity"/>
    <property type="evidence" value="ECO:0007669"/>
    <property type="project" value="UniProtKB-KW"/>
</dbReference>
<protein>
    <submittedName>
        <fullName evidence="2">Quercetin dioxygenase-like cupin family protein</fullName>
    </submittedName>
</protein>
<feature type="domain" description="Cupin type-2" evidence="1">
    <location>
        <begin position="69"/>
        <end position="140"/>
    </location>
</feature>
<dbReference type="AlphaFoldDB" id="A0A560L005"/>
<accession>A0A560L005</accession>
<dbReference type="Pfam" id="PF07883">
    <property type="entry name" value="Cupin_2"/>
    <property type="match status" value="1"/>
</dbReference>
<dbReference type="InterPro" id="IPR013096">
    <property type="entry name" value="Cupin_2"/>
</dbReference>